<dbReference type="AlphaFoldDB" id="A0A1G5SD67"/>
<organism evidence="2 3">
    <name type="scientific">Nitrosomonas mobilis</name>
    <dbReference type="NCBI Taxonomy" id="51642"/>
    <lineage>
        <taxon>Bacteria</taxon>
        <taxon>Pseudomonadati</taxon>
        <taxon>Pseudomonadota</taxon>
        <taxon>Betaproteobacteria</taxon>
        <taxon>Nitrosomonadales</taxon>
        <taxon>Nitrosomonadaceae</taxon>
        <taxon>Nitrosomonas</taxon>
    </lineage>
</organism>
<dbReference type="EMBL" id="FMWO01000042">
    <property type="protein sequence ID" value="SCZ85144.1"/>
    <property type="molecule type" value="Genomic_DNA"/>
</dbReference>
<dbReference type="Pfam" id="PF12762">
    <property type="entry name" value="DDE_Tnp_IS1595"/>
    <property type="match status" value="1"/>
</dbReference>
<dbReference type="Proteomes" id="UP000198729">
    <property type="component" value="Unassembled WGS sequence"/>
</dbReference>
<name>A0A1G5SD67_9PROT</name>
<sequence>MTSWYDKRPPDRRHGRAVATHEIYRTYFQRWFEPEVLNIHLPCKQDATCSGNTNSEGKPLYIRLTPVAGFTYEALKQWSAECLSSTARVVSDGLGCFGAVTHTAAQHARHIVGSGKSAVQRAEFRWVNTLPGNLKTAFSGTYHAFNHAKLHRVLSCRILLSLQPPL</sequence>
<evidence type="ECO:0000313" key="2">
    <source>
        <dbReference type="EMBL" id="SCZ85144.1"/>
    </source>
</evidence>
<feature type="domain" description="ISXO2-like transposase" evidence="1">
    <location>
        <begin position="57"/>
        <end position="151"/>
    </location>
</feature>
<evidence type="ECO:0000313" key="3">
    <source>
        <dbReference type="Proteomes" id="UP000198729"/>
    </source>
</evidence>
<dbReference type="InterPro" id="IPR024445">
    <property type="entry name" value="Tnp_ISXO2-like"/>
</dbReference>
<evidence type="ECO:0000259" key="1">
    <source>
        <dbReference type="Pfam" id="PF12762"/>
    </source>
</evidence>
<accession>A0A1G5SD67</accession>
<protein>
    <recommendedName>
        <fullName evidence="1">ISXO2-like transposase domain-containing protein</fullName>
    </recommendedName>
</protein>
<keyword evidence="3" id="KW-1185">Reference proteome</keyword>
<dbReference type="STRING" id="51642.NSMM_350008"/>
<reference evidence="2 3" key="1">
    <citation type="submission" date="2016-10" db="EMBL/GenBank/DDBJ databases">
        <authorList>
            <person name="de Groot N.N."/>
        </authorList>
    </citation>
    <scope>NUCLEOTIDE SEQUENCE [LARGE SCALE GENOMIC DNA]</scope>
    <source>
        <strain evidence="2">1</strain>
    </source>
</reference>
<proteinExistence type="predicted"/>
<gene>
    <name evidence="2" type="ORF">NSMM_350008</name>
</gene>